<dbReference type="RefSeq" id="WP_007280645.1">
    <property type="nucleotide sequence ID" value="NZ_ABCK01000027.1"/>
</dbReference>
<reference evidence="1 2" key="1">
    <citation type="journal article" date="2010" name="J. Bacteriol.">
        <title>Genome sequence of Lentisphaera araneosa HTCC2155T, the type species of the order Lentisphaerales in the phylum Lentisphaerae.</title>
        <authorList>
            <person name="Thrash J.C."/>
            <person name="Cho J.C."/>
            <person name="Vergin K.L."/>
            <person name="Morris R.M."/>
            <person name="Giovannoni S.J."/>
        </authorList>
    </citation>
    <scope>NUCLEOTIDE SEQUENCE [LARGE SCALE GENOMIC DNA]</scope>
    <source>
        <strain evidence="1 2">HTCC2155</strain>
    </source>
</reference>
<evidence type="ECO:0000313" key="2">
    <source>
        <dbReference type="Proteomes" id="UP000004947"/>
    </source>
</evidence>
<evidence type="ECO:0000313" key="1">
    <source>
        <dbReference type="EMBL" id="EDM25603.1"/>
    </source>
</evidence>
<accession>A6DS28</accession>
<protein>
    <submittedName>
        <fullName evidence="1">Biotin synthesis protein BioC</fullName>
    </submittedName>
</protein>
<keyword evidence="2" id="KW-1185">Reference proteome</keyword>
<dbReference type="EMBL" id="ABCK01000027">
    <property type="protein sequence ID" value="EDM25603.1"/>
    <property type="molecule type" value="Genomic_DNA"/>
</dbReference>
<sequence length="244" mass="28059">MSRGHFNNHAADYDQYAHIQRRIANTLIQEIPKETAPKRILEIGAGTAYISQQLMGIFPYSEFYICDPALQMIEVAKEKLGNKAQYQICELPNDDQGFDLIITSMAIQWVPDWNLWMQKVAELANPNATLLIATPTMGTLSFLPKAFEAAEMDYKGLNYRDAKSLRTSAEHYFNKVNKFTLPFSESFESSIDFFKKIHRIGANVEEEQLNPGQLRKLIKECEKLKRDNILEARYEVTFLQAHKS</sequence>
<comment type="caution">
    <text evidence="1">The sequence shown here is derived from an EMBL/GenBank/DDBJ whole genome shotgun (WGS) entry which is preliminary data.</text>
</comment>
<dbReference type="OrthoDB" id="9802097at2"/>
<proteinExistence type="predicted"/>
<dbReference type="Pfam" id="PF13489">
    <property type="entry name" value="Methyltransf_23"/>
    <property type="match status" value="1"/>
</dbReference>
<dbReference type="eggNOG" id="COG4106">
    <property type="taxonomic scope" value="Bacteria"/>
</dbReference>
<dbReference type="CDD" id="cd02440">
    <property type="entry name" value="AdoMet_MTases"/>
    <property type="match status" value="1"/>
</dbReference>
<dbReference type="SUPFAM" id="SSF53335">
    <property type="entry name" value="S-adenosyl-L-methionine-dependent methyltransferases"/>
    <property type="match status" value="1"/>
</dbReference>
<dbReference type="AlphaFoldDB" id="A6DS28"/>
<dbReference type="PANTHER" id="PTHR43861">
    <property type="entry name" value="TRANS-ACONITATE 2-METHYLTRANSFERASE-RELATED"/>
    <property type="match status" value="1"/>
</dbReference>
<organism evidence="1 2">
    <name type="scientific">Lentisphaera araneosa HTCC2155</name>
    <dbReference type="NCBI Taxonomy" id="313628"/>
    <lineage>
        <taxon>Bacteria</taxon>
        <taxon>Pseudomonadati</taxon>
        <taxon>Lentisphaerota</taxon>
        <taxon>Lentisphaeria</taxon>
        <taxon>Lentisphaerales</taxon>
        <taxon>Lentisphaeraceae</taxon>
        <taxon>Lentisphaera</taxon>
    </lineage>
</organism>
<name>A6DS28_9BACT</name>
<dbReference type="Gene3D" id="3.40.50.150">
    <property type="entry name" value="Vaccinia Virus protein VP39"/>
    <property type="match status" value="1"/>
</dbReference>
<gene>
    <name evidence="1" type="ORF">LNTAR_08271</name>
</gene>
<dbReference type="Proteomes" id="UP000004947">
    <property type="component" value="Unassembled WGS sequence"/>
</dbReference>
<dbReference type="InterPro" id="IPR029063">
    <property type="entry name" value="SAM-dependent_MTases_sf"/>
</dbReference>
<dbReference type="STRING" id="313628.LNTAR_08271"/>